<dbReference type="InterPro" id="IPR010069">
    <property type="entry name" value="CdiA_FHA1_rpt"/>
</dbReference>
<gene>
    <name evidence="3" type="ORF">ISP15_03935</name>
</gene>
<dbReference type="SUPFAM" id="SSF51126">
    <property type="entry name" value="Pectin lyase-like"/>
    <property type="match status" value="1"/>
</dbReference>
<accession>A0ABW8JEQ2</accession>
<protein>
    <submittedName>
        <fullName evidence="3">Filamentous hemagglutinin N-terminal domain-containing protein</fullName>
    </submittedName>
</protein>
<feature type="domain" description="Filamentous haemagglutinin FhaB/tRNA nuclease CdiA-like TPS" evidence="2">
    <location>
        <begin position="54"/>
        <end position="175"/>
    </location>
</feature>
<dbReference type="Gene3D" id="2.160.20.10">
    <property type="entry name" value="Single-stranded right-handed beta-helix, Pectin lyase-like"/>
    <property type="match status" value="1"/>
</dbReference>
<feature type="chain" id="PRO_5045301946" evidence="1">
    <location>
        <begin position="36"/>
        <end position="1327"/>
    </location>
</feature>
<dbReference type="InterPro" id="IPR008619">
    <property type="entry name" value="Filamentous_hemagglutn_rpt"/>
</dbReference>
<proteinExistence type="predicted"/>
<dbReference type="InterPro" id="IPR008638">
    <property type="entry name" value="FhaB/CdiA-like_TPS"/>
</dbReference>
<name>A0ABW8JEQ2_9GAMM</name>
<evidence type="ECO:0000256" key="1">
    <source>
        <dbReference type="SAM" id="SignalP"/>
    </source>
</evidence>
<comment type="caution">
    <text evidence="3">The sequence shown here is derived from an EMBL/GenBank/DDBJ whole genome shotgun (WGS) entry which is preliminary data.</text>
</comment>
<sequence length="1327" mass="132875">MHRPFTQASSFSLSRRALSAAVIAALLGSPWTVQAQVVADPNAGAHRPGIGAAGNGVPVVNLVAPSAAGVSHNPYQQFNVDKQGLILNNAAGVSATQLGGYIVGNPHYRAGQAAKVIVNEVTSLQPTSLRGYTEVAGQAADVIIANPNGISVNGGGFINTNRATLTTGTPSFGADGSLSGLRTGGGHIRIDGEGLNASHIDRLDLITRSLSVSGKVWAHHLNVITGANQVGYSDLSTQAIAGTGEAPTVSIDVATLGGMYANTIHLIGTEAGLGMRNAGELATQSGDFTIDEAGQLQLTGTTSSAGHLALTGSALNNSGALQSAGSMTVQSTGDITNTGTVYSGGDLAMQSAGAVSHAGVIAAANEASVRAQQLASTGTLGAGVARDGTLQGNAALSVVTAGALSSTGSHLASGAITLQGSALDLSGAQTRAGGDVALVSTAGDIDHAKATLATDGALTVHSAGTVDNSGGTLQAAQLDAQAAGDWRNAYGSVMQTGSGPMSVRIGGLLDNTHGTWIANADTVAINAHAIDNTGGAIEQAGTGTLAITTGTLTNDQGQILGNGDLALTARTARNQDGTLSVAGNATLAGSDLDNTGGTVVAQRLQGQFTGSLINPNGVLQAHQAQLIANTLDNGNGQIKALDGNLDLTVWQALTNGIGGFLGSNAAVHLHAGTLSNAGQVYAGSDLTLTTQGDASNTGAMHAQGSLNAHLGGALANDNGALEAGTGQGDATLTLDAASLSNQGGRIANTDNGTTTVNVTGSLDNTRGTLGGQGDVTLNAAQVVNAGGTLVSGGSFALQSDALSNNSGTLYSAGHLTWTTATATLDNTHGSIGAGGDLTLTLDTVHNDGGDLASNHDVAAQLGHFDGVGRLRAGNDLSLALAGDYINPAGNTLFANNDFTVTLGGAFTNAAGATLQSAGALTLTANSLDNQAGAAINSATTTLTAATQTNEGRIEGDTVTLNAGDLTNTGTVIGNAITVHARTLTNGADLGTATDNTPYQSGLIAAVTQLNLYVSGDLLNRDALLYSLGDLTLAADAAGTRSDSVTNRSGDIEAGGDIVIATNQFTNQRRVFQTDVYDLTPEEQAHNTLTTTLARYLWNDTDPTHRPPYVDASQVIDGQEADLAHAFCDHLNASTDTQRCAGYPHGVGYPDTFQGVYTTTLTSVTHITATSAESRLLAGGSITLHGSVLNDKSTIAAGNDLIINGQDGNAGGGAVGPDTVQNIAWVPTGTVLTTLDDQSATQQLVNDPHREWIDGPWMSYGSQTLTDTLALGSGHMPGWLTYAVGPGADAHLSAGHALDISAPTIHNTVVGADGQPVTGVRLGANAGG</sequence>
<feature type="non-terminal residue" evidence="3">
    <location>
        <position position="1327"/>
    </location>
</feature>
<dbReference type="NCBIfam" id="TIGR01731">
    <property type="entry name" value="fil_hemag_20aa"/>
    <property type="match status" value="17"/>
</dbReference>
<keyword evidence="4" id="KW-1185">Reference proteome</keyword>
<dbReference type="Pfam" id="PF05860">
    <property type="entry name" value="TPS"/>
    <property type="match status" value="1"/>
</dbReference>
<evidence type="ECO:0000259" key="2">
    <source>
        <dbReference type="SMART" id="SM00912"/>
    </source>
</evidence>
<dbReference type="NCBIfam" id="TIGR01901">
    <property type="entry name" value="adhes_NPXG"/>
    <property type="match status" value="1"/>
</dbReference>
<feature type="signal peptide" evidence="1">
    <location>
        <begin position="1"/>
        <end position="35"/>
    </location>
</feature>
<evidence type="ECO:0000313" key="3">
    <source>
        <dbReference type="EMBL" id="MFK2899474.1"/>
    </source>
</evidence>
<dbReference type="InterPro" id="IPR012334">
    <property type="entry name" value="Pectin_lyas_fold"/>
</dbReference>
<dbReference type="Pfam" id="PF05594">
    <property type="entry name" value="Fil_haemagg"/>
    <property type="match status" value="4"/>
</dbReference>
<organism evidence="3 4">
    <name type="scientific">Dyella jejuensis</name>
    <dbReference type="NCBI Taxonomy" id="1432009"/>
    <lineage>
        <taxon>Bacteria</taxon>
        <taxon>Pseudomonadati</taxon>
        <taxon>Pseudomonadota</taxon>
        <taxon>Gammaproteobacteria</taxon>
        <taxon>Lysobacterales</taxon>
        <taxon>Rhodanobacteraceae</taxon>
        <taxon>Dyella</taxon>
    </lineage>
</organism>
<dbReference type="InterPro" id="IPR011050">
    <property type="entry name" value="Pectin_lyase_fold/virulence"/>
</dbReference>
<evidence type="ECO:0000313" key="4">
    <source>
        <dbReference type="Proteomes" id="UP001620461"/>
    </source>
</evidence>
<keyword evidence="1" id="KW-0732">Signal</keyword>
<dbReference type="SMART" id="SM00912">
    <property type="entry name" value="Haemagg_act"/>
    <property type="match status" value="1"/>
</dbReference>
<dbReference type="Proteomes" id="UP001620461">
    <property type="component" value="Unassembled WGS sequence"/>
</dbReference>
<dbReference type="RefSeq" id="WP_404545366.1">
    <property type="nucleotide sequence ID" value="NZ_JADIKJ010000003.1"/>
</dbReference>
<reference evidence="3 4" key="1">
    <citation type="submission" date="2020-10" db="EMBL/GenBank/DDBJ databases">
        <title>Phylogeny of dyella-like bacteria.</title>
        <authorList>
            <person name="Fu J."/>
        </authorList>
    </citation>
    <scope>NUCLEOTIDE SEQUENCE [LARGE SCALE GENOMIC DNA]</scope>
    <source>
        <strain evidence="3 4">JP1</strain>
    </source>
</reference>
<dbReference type="EMBL" id="JADIKJ010000003">
    <property type="protein sequence ID" value="MFK2899474.1"/>
    <property type="molecule type" value="Genomic_DNA"/>
</dbReference>